<dbReference type="EMBL" id="LR797122">
    <property type="protein sequence ID" value="CAB4188575.1"/>
    <property type="molecule type" value="Genomic_DNA"/>
</dbReference>
<name>A0A6J5R795_9CAUD</name>
<accession>A0A6J5R795</accession>
<evidence type="ECO:0000313" key="1">
    <source>
        <dbReference type="EMBL" id="CAB4188575.1"/>
    </source>
</evidence>
<protein>
    <submittedName>
        <fullName evidence="1">Holin of 3TMs, for gene-transfer release</fullName>
    </submittedName>
</protein>
<gene>
    <name evidence="1" type="ORF">UFOVP1176_32</name>
</gene>
<sequence length="128" mass="13694">MIGLDAILGIGGKLIEKLIPDPAAQDAARLELLKLQQSGELAAMTAQTEINKAEASNPSVFVSGWRPAIGWVCALAMGYQYLARPLMVAFMPALTFQGLDDNLWQLMTGMLGLGGLRTFEKTQGVASK</sequence>
<reference evidence="1" key="1">
    <citation type="submission" date="2020-05" db="EMBL/GenBank/DDBJ databases">
        <authorList>
            <person name="Chiriac C."/>
            <person name="Salcher M."/>
            <person name="Ghai R."/>
            <person name="Kavagutti S V."/>
        </authorList>
    </citation>
    <scope>NUCLEOTIDE SEQUENCE</scope>
</reference>
<dbReference type="Pfam" id="PF11351">
    <property type="entry name" value="GTA_holin_3TM"/>
    <property type="match status" value="1"/>
</dbReference>
<proteinExistence type="predicted"/>
<dbReference type="InterPro" id="IPR021497">
    <property type="entry name" value="GTA_holin_3TM"/>
</dbReference>
<organism evidence="1">
    <name type="scientific">uncultured Caudovirales phage</name>
    <dbReference type="NCBI Taxonomy" id="2100421"/>
    <lineage>
        <taxon>Viruses</taxon>
        <taxon>Duplodnaviria</taxon>
        <taxon>Heunggongvirae</taxon>
        <taxon>Uroviricota</taxon>
        <taxon>Caudoviricetes</taxon>
        <taxon>Peduoviridae</taxon>
        <taxon>Maltschvirus</taxon>
        <taxon>Maltschvirus maltsch</taxon>
    </lineage>
</organism>